<dbReference type="PANTHER" id="PTHR15458:SF5">
    <property type="entry name" value="PHOSPHATIDYLETHANOLAMINE N-METHYLTRANSFERASE"/>
    <property type="match status" value="1"/>
</dbReference>
<dbReference type="Gene3D" id="1.20.120.1630">
    <property type="match status" value="1"/>
</dbReference>
<evidence type="ECO:0000256" key="4">
    <source>
        <dbReference type="ARBA" id="ARBA00022603"/>
    </source>
</evidence>
<name>A0A9P5SJR7_9FUNG</name>
<organism evidence="20 21">
    <name type="scientific">Podila minutissima</name>
    <dbReference type="NCBI Taxonomy" id="64525"/>
    <lineage>
        <taxon>Eukaryota</taxon>
        <taxon>Fungi</taxon>
        <taxon>Fungi incertae sedis</taxon>
        <taxon>Mucoromycota</taxon>
        <taxon>Mortierellomycotina</taxon>
        <taxon>Mortierellomycetes</taxon>
        <taxon>Mortierellales</taxon>
        <taxon>Mortierellaceae</taxon>
        <taxon>Podila</taxon>
    </lineage>
</organism>
<feature type="compositionally biased region" description="Basic residues" evidence="18">
    <location>
        <begin position="217"/>
        <end position="229"/>
    </location>
</feature>
<dbReference type="PROSITE" id="PS51599">
    <property type="entry name" value="SAM_PEMT_PEM2"/>
    <property type="match status" value="1"/>
</dbReference>
<evidence type="ECO:0000256" key="10">
    <source>
        <dbReference type="ARBA" id="ARBA00023098"/>
    </source>
</evidence>
<dbReference type="FunFam" id="1.20.120.1630:FF:000005">
    <property type="entry name" value="Phosphatidylethanolamine N-methyltransferase"/>
    <property type="match status" value="1"/>
</dbReference>
<comment type="catalytic activity">
    <reaction evidence="16 17">
        <text>a 1,2-diacyl-sn-glycero-3-phospho-N-methylethanolamine + S-adenosyl-L-methionine = a 1,2-diacyl-sn-glycero-3-phospho-N,N-dimethylethanolamine + S-adenosyl-L-homocysteine + H(+)</text>
        <dbReference type="Rhea" id="RHEA:32735"/>
        <dbReference type="ChEBI" id="CHEBI:15378"/>
        <dbReference type="ChEBI" id="CHEBI:57856"/>
        <dbReference type="ChEBI" id="CHEBI:59789"/>
        <dbReference type="ChEBI" id="CHEBI:64572"/>
        <dbReference type="ChEBI" id="CHEBI:64573"/>
        <dbReference type="EC" id="2.1.1.71"/>
    </reaction>
</comment>
<evidence type="ECO:0000256" key="14">
    <source>
        <dbReference type="ARBA" id="ARBA00023264"/>
    </source>
</evidence>
<accession>A0A9P5SJR7</accession>
<evidence type="ECO:0000256" key="11">
    <source>
        <dbReference type="ARBA" id="ARBA00023128"/>
    </source>
</evidence>
<keyword evidence="21" id="KW-1185">Reference proteome</keyword>
<feature type="transmembrane region" description="Helical" evidence="19">
    <location>
        <begin position="157"/>
        <end position="183"/>
    </location>
</feature>
<keyword evidence="13 17" id="KW-0594">Phospholipid biosynthesis</keyword>
<evidence type="ECO:0000256" key="18">
    <source>
        <dbReference type="SAM" id="MobiDB-lite"/>
    </source>
</evidence>
<reference evidence="20" key="1">
    <citation type="journal article" date="2020" name="Fungal Divers.">
        <title>Resolving the Mortierellaceae phylogeny through synthesis of multi-gene phylogenetics and phylogenomics.</title>
        <authorList>
            <person name="Vandepol N."/>
            <person name="Liber J."/>
            <person name="Desiro A."/>
            <person name="Na H."/>
            <person name="Kennedy M."/>
            <person name="Barry K."/>
            <person name="Grigoriev I.V."/>
            <person name="Miller A.N."/>
            <person name="O'Donnell K."/>
            <person name="Stajich J.E."/>
            <person name="Bonito G."/>
        </authorList>
    </citation>
    <scope>NUCLEOTIDE SEQUENCE</scope>
    <source>
        <strain evidence="20">NVP1</strain>
    </source>
</reference>
<evidence type="ECO:0000256" key="7">
    <source>
        <dbReference type="ARBA" id="ARBA00022692"/>
    </source>
</evidence>
<dbReference type="GO" id="GO:0032259">
    <property type="term" value="P:methylation"/>
    <property type="evidence" value="ECO:0007669"/>
    <property type="project" value="UniProtKB-KW"/>
</dbReference>
<gene>
    <name evidence="20" type="primary">OPI3</name>
    <name evidence="20" type="ORF">BG006_005589</name>
</gene>
<evidence type="ECO:0000256" key="5">
    <source>
        <dbReference type="ARBA" id="ARBA00022679"/>
    </source>
</evidence>
<keyword evidence="3 17" id="KW-0444">Lipid biosynthesis</keyword>
<dbReference type="InterPro" id="IPR024960">
    <property type="entry name" value="PEMT/MFAP"/>
</dbReference>
<evidence type="ECO:0000256" key="15">
    <source>
        <dbReference type="ARBA" id="ARBA00051252"/>
    </source>
</evidence>
<dbReference type="PIRSF" id="PIRSF005444">
    <property type="entry name" value="PEMT"/>
    <property type="match status" value="1"/>
</dbReference>
<feature type="transmembrane region" description="Helical" evidence="19">
    <location>
        <begin position="21"/>
        <end position="41"/>
    </location>
</feature>
<feature type="binding site" evidence="17">
    <location>
        <begin position="190"/>
        <end position="191"/>
    </location>
    <ligand>
        <name>S-adenosyl-L-methionine</name>
        <dbReference type="ChEBI" id="CHEBI:59789"/>
    </ligand>
</feature>
<keyword evidence="7 17" id="KW-0812">Transmembrane</keyword>
<sequence>MGIMSIRQCYNDERLSVDWSDYRIIICVACIIFNPTFWNIVARKEYRSKFITRMFNGNGLYGCYALAATIFILGLVRDAVFKWAIDGQPKAQCMEEPLIQAMAYILFGVGNILVLSSMYVLGVTGTYLGDYFGILMEERVTSFPFSVNENPMYNGTVLIFLGTAMWSLSPAGIYLSLIVHFVYRIALKFEGPFTTQIYIKRDSDRAAASKTSVPTRAAKKSGRNTKKDL</sequence>
<evidence type="ECO:0000256" key="3">
    <source>
        <dbReference type="ARBA" id="ARBA00022516"/>
    </source>
</evidence>
<feature type="region of interest" description="Disordered" evidence="18">
    <location>
        <begin position="206"/>
        <end position="229"/>
    </location>
</feature>
<comment type="caution">
    <text evidence="20">The sequence shown here is derived from an EMBL/GenBank/DDBJ whole genome shotgun (WGS) entry which is preliminary data.</text>
</comment>
<dbReference type="Pfam" id="PF04191">
    <property type="entry name" value="PEMT"/>
    <property type="match status" value="1"/>
</dbReference>
<dbReference type="PANTHER" id="PTHR15458">
    <property type="entry name" value="PHOSPHATIDYLETHANOLAMINE N-METHYLTRANSFERASE"/>
    <property type="match status" value="1"/>
</dbReference>
<comment type="pathway">
    <text evidence="2">Lipid metabolism.</text>
</comment>
<evidence type="ECO:0000256" key="19">
    <source>
        <dbReference type="SAM" id="Phobius"/>
    </source>
</evidence>
<feature type="transmembrane region" description="Helical" evidence="19">
    <location>
        <begin position="61"/>
        <end position="80"/>
    </location>
</feature>
<keyword evidence="14 17" id="KW-1208">Phospholipid metabolism</keyword>
<feature type="topological domain" description="Cytoplasmic" evidence="17">
    <location>
        <begin position="77"/>
        <end position="103"/>
    </location>
</feature>
<dbReference type="GO" id="GO:0000773">
    <property type="term" value="F:phosphatidyl-N-methylethanolamine N-methyltransferase activity"/>
    <property type="evidence" value="ECO:0007669"/>
    <property type="project" value="UniProtKB-UniRule"/>
</dbReference>
<dbReference type="HAMAP" id="MF_03216">
    <property type="entry name" value="PLMT"/>
    <property type="match status" value="1"/>
</dbReference>
<dbReference type="AlphaFoldDB" id="A0A9P5SJR7"/>
<dbReference type="EMBL" id="JAAAUY010000316">
    <property type="protein sequence ID" value="KAF9331538.1"/>
    <property type="molecule type" value="Genomic_DNA"/>
</dbReference>
<evidence type="ECO:0000256" key="8">
    <source>
        <dbReference type="ARBA" id="ARBA00022824"/>
    </source>
</evidence>
<comment type="function">
    <text evidence="17">Catalyzes the second two steps of the methylation pathway of phosphatidylcholine biosynthesis, the SAM-dependent methylation of phosphatidylmonomethylethanolamine (PMME) to phosphatidyldimethylethanolamine (PDME) and of PDME to phosphatidylcholine (PC).</text>
</comment>
<keyword evidence="4 17" id="KW-0489">Methyltransferase</keyword>
<keyword evidence="12 17" id="KW-0472">Membrane</keyword>
<feature type="topological domain" description="Cytoplasmic" evidence="17">
    <location>
        <begin position="189"/>
        <end position="229"/>
    </location>
</feature>
<dbReference type="Proteomes" id="UP000696485">
    <property type="component" value="Unassembled WGS sequence"/>
</dbReference>
<feature type="topological domain" description="Lumenal" evidence="17">
    <location>
        <begin position="125"/>
        <end position="167"/>
    </location>
</feature>
<proteinExistence type="inferred from homology"/>
<comment type="similarity">
    <text evidence="17">Belongs to the class VI-like SAM-binding methyltransferase superfamily. PEMT/PEM2 methyltransferase family.</text>
</comment>
<comment type="pathway">
    <text evidence="1 17">Phospholipid metabolism; phosphatidylcholine biosynthesis.</text>
</comment>
<keyword evidence="6 17" id="KW-0949">S-adenosyl-L-methionine</keyword>
<evidence type="ECO:0000256" key="17">
    <source>
        <dbReference type="HAMAP-Rule" id="MF_03216"/>
    </source>
</evidence>
<evidence type="ECO:0000313" key="21">
    <source>
        <dbReference type="Proteomes" id="UP000696485"/>
    </source>
</evidence>
<protein>
    <recommendedName>
        <fullName evidence="17">Phosphatidyl-N-methylethanolamine N-methyltransferase</fullName>
        <ecNumber evidence="17">2.1.1.71</ecNumber>
    </recommendedName>
    <alternativeName>
        <fullName evidence="17">Phospholipid methyltransferase</fullName>
        <shortName evidence="17">PLMT</shortName>
    </alternativeName>
</protein>
<dbReference type="GO" id="GO:0006656">
    <property type="term" value="P:phosphatidylcholine biosynthetic process"/>
    <property type="evidence" value="ECO:0007669"/>
    <property type="project" value="UniProtKB-UniRule"/>
</dbReference>
<feature type="topological domain" description="Lumenal" evidence="17">
    <location>
        <begin position="1"/>
        <end position="21"/>
    </location>
</feature>
<evidence type="ECO:0000313" key="20">
    <source>
        <dbReference type="EMBL" id="KAF9331538.1"/>
    </source>
</evidence>
<evidence type="ECO:0000256" key="6">
    <source>
        <dbReference type="ARBA" id="ARBA00022691"/>
    </source>
</evidence>
<dbReference type="InterPro" id="IPR007318">
    <property type="entry name" value="Phopholipid_MeTrfase"/>
</dbReference>
<evidence type="ECO:0000256" key="9">
    <source>
        <dbReference type="ARBA" id="ARBA00022989"/>
    </source>
</evidence>
<keyword evidence="11 17" id="KW-0496">Mitochondrion</keyword>
<feature type="transmembrane region" description="Helical" evidence="19">
    <location>
        <begin position="101"/>
        <end position="121"/>
    </location>
</feature>
<keyword evidence="9 17" id="KW-1133">Transmembrane helix</keyword>
<dbReference type="EC" id="2.1.1.71" evidence="17"/>
<evidence type="ECO:0000256" key="1">
    <source>
        <dbReference type="ARBA" id="ARBA00004969"/>
    </source>
</evidence>
<evidence type="ECO:0000256" key="12">
    <source>
        <dbReference type="ARBA" id="ARBA00023136"/>
    </source>
</evidence>
<feature type="topological domain" description="Lumenal" evidence="17">
    <location>
        <begin position="43"/>
        <end position="54"/>
    </location>
</feature>
<comment type="catalytic activity">
    <reaction evidence="15">
        <text>a 1,2-diacyl-sn-glycero-3-phospho-N,N-dimethylethanolamine + S-adenosyl-L-methionine = a 1,2-diacyl-sn-glycero-3-phosphocholine + S-adenosyl-L-homocysteine + H(+)</text>
        <dbReference type="Rhea" id="RHEA:32739"/>
        <dbReference type="ChEBI" id="CHEBI:15378"/>
        <dbReference type="ChEBI" id="CHEBI:57643"/>
        <dbReference type="ChEBI" id="CHEBI:57856"/>
        <dbReference type="ChEBI" id="CHEBI:59789"/>
        <dbReference type="ChEBI" id="CHEBI:64572"/>
        <dbReference type="EC" id="2.1.1.71"/>
    </reaction>
</comment>
<dbReference type="GO" id="GO:0005789">
    <property type="term" value="C:endoplasmic reticulum membrane"/>
    <property type="evidence" value="ECO:0007669"/>
    <property type="project" value="UniProtKB-SubCell"/>
</dbReference>
<feature type="intramembrane region" description="Helical" evidence="17">
    <location>
        <begin position="22"/>
        <end position="42"/>
    </location>
</feature>
<dbReference type="GO" id="GO:0031966">
    <property type="term" value="C:mitochondrial membrane"/>
    <property type="evidence" value="ECO:0007669"/>
    <property type="project" value="UniProtKB-SubCell"/>
</dbReference>
<feature type="binding site" evidence="17">
    <location>
        <begin position="108"/>
        <end position="110"/>
    </location>
    <ligand>
        <name>S-adenosyl-L-methionine</name>
        <dbReference type="ChEBI" id="CHEBI:59789"/>
    </ligand>
</feature>
<keyword evidence="5 17" id="KW-0808">Transferase</keyword>
<keyword evidence="10 17" id="KW-0443">Lipid metabolism</keyword>
<evidence type="ECO:0000256" key="16">
    <source>
        <dbReference type="ARBA" id="ARBA00052459"/>
    </source>
</evidence>
<evidence type="ECO:0000256" key="2">
    <source>
        <dbReference type="ARBA" id="ARBA00005189"/>
    </source>
</evidence>
<comment type="subcellular location">
    <subcellularLocation>
        <location evidence="17">Endoplasmic reticulum membrane</location>
        <topology evidence="17">Multi-pass membrane protein</topology>
    </subcellularLocation>
    <subcellularLocation>
        <location evidence="17">Mitochondrion membrane</location>
        <topology evidence="17">Multi-pass membrane protein</topology>
    </subcellularLocation>
</comment>
<evidence type="ECO:0000256" key="13">
    <source>
        <dbReference type="ARBA" id="ARBA00023209"/>
    </source>
</evidence>
<keyword evidence="8 17" id="KW-0256">Endoplasmic reticulum</keyword>